<dbReference type="Proteomes" id="UP000198935">
    <property type="component" value="Unassembled WGS sequence"/>
</dbReference>
<evidence type="ECO:0000313" key="3">
    <source>
        <dbReference type="Proteomes" id="UP000198935"/>
    </source>
</evidence>
<evidence type="ECO:0000256" key="1">
    <source>
        <dbReference type="SAM" id="Phobius"/>
    </source>
</evidence>
<evidence type="ECO:0000313" key="2">
    <source>
        <dbReference type="EMBL" id="SDY16218.1"/>
    </source>
</evidence>
<feature type="transmembrane region" description="Helical" evidence="1">
    <location>
        <begin position="16"/>
        <end position="35"/>
    </location>
</feature>
<reference evidence="3" key="1">
    <citation type="submission" date="2016-10" db="EMBL/GenBank/DDBJ databases">
        <authorList>
            <person name="Varghese N."/>
            <person name="Submissions S."/>
        </authorList>
    </citation>
    <scope>NUCLEOTIDE SEQUENCE [LARGE SCALE GENOMIC DNA]</scope>
    <source>
        <strain evidence="3">SP</strain>
    </source>
</reference>
<name>A0A1H3HN59_9BACI</name>
<keyword evidence="1" id="KW-0812">Transmembrane</keyword>
<sequence>MTWKVLLKKEWKESSLRFFLNLGLLAVVYLVILYLMQRYSPLLFFLGIPAILTHVLYMFVDLIFSLRKEWKENTVYVWMNLPLPGWQLILAKLLTAFVQLMISLGVTFAFVYLFIIRAEQLIDYSVYREFAQGIVLLKEIFIKLLPFATMLIAHSAVVLGLVAVFIFLMSKIIQPLGWLVGVLITAALTTASVLFSNTAFYAAITEWGLIRTIADIPQEILFQFGDENAVEVSEKIIIHLYAGQLVYEGIILVAMFLVVSWLFDRKVQV</sequence>
<accession>A0A1H3HN59</accession>
<keyword evidence="3" id="KW-1185">Reference proteome</keyword>
<dbReference type="AlphaFoldDB" id="A0A1H3HN59"/>
<feature type="transmembrane region" description="Helical" evidence="1">
    <location>
        <begin position="176"/>
        <end position="204"/>
    </location>
</feature>
<evidence type="ECO:0008006" key="4">
    <source>
        <dbReference type="Google" id="ProtNLM"/>
    </source>
</evidence>
<feature type="transmembrane region" description="Helical" evidence="1">
    <location>
        <begin position="42"/>
        <end position="66"/>
    </location>
</feature>
<organism evidence="2 3">
    <name type="scientific">Evansella caseinilytica</name>
    <dbReference type="NCBI Taxonomy" id="1503961"/>
    <lineage>
        <taxon>Bacteria</taxon>
        <taxon>Bacillati</taxon>
        <taxon>Bacillota</taxon>
        <taxon>Bacilli</taxon>
        <taxon>Bacillales</taxon>
        <taxon>Bacillaceae</taxon>
        <taxon>Evansella</taxon>
    </lineage>
</organism>
<keyword evidence="1" id="KW-0472">Membrane</keyword>
<dbReference type="STRING" id="1503961.SAMN05421736_101535"/>
<gene>
    <name evidence="2" type="ORF">SAMN05421736_101535</name>
</gene>
<feature type="transmembrane region" description="Helical" evidence="1">
    <location>
        <begin position="144"/>
        <end position="170"/>
    </location>
</feature>
<feature type="transmembrane region" description="Helical" evidence="1">
    <location>
        <begin position="86"/>
        <end position="115"/>
    </location>
</feature>
<proteinExistence type="predicted"/>
<protein>
    <recommendedName>
        <fullName evidence="4">ABC-2 type transport system permease protein</fullName>
    </recommendedName>
</protein>
<dbReference type="EMBL" id="FNPI01000001">
    <property type="protein sequence ID" value="SDY16218.1"/>
    <property type="molecule type" value="Genomic_DNA"/>
</dbReference>
<dbReference type="OrthoDB" id="2884965at2"/>
<feature type="transmembrane region" description="Helical" evidence="1">
    <location>
        <begin position="245"/>
        <end position="263"/>
    </location>
</feature>
<keyword evidence="1" id="KW-1133">Transmembrane helix</keyword>